<dbReference type="Proteomes" id="UP000001542">
    <property type="component" value="Unassembled WGS sequence"/>
</dbReference>
<keyword evidence="3" id="KW-1185">Reference proteome</keyword>
<feature type="compositionally biased region" description="Basic and acidic residues" evidence="1">
    <location>
        <begin position="328"/>
        <end position="342"/>
    </location>
</feature>
<feature type="compositionally biased region" description="Basic and acidic residues" evidence="1">
    <location>
        <begin position="728"/>
        <end position="737"/>
    </location>
</feature>
<feature type="compositionally biased region" description="Polar residues" evidence="1">
    <location>
        <begin position="191"/>
        <end position="214"/>
    </location>
</feature>
<sequence length="927" mass="103930">MSSRRTSSANSRSESSINGKSASMLKEQNIQVYLNHRTRRPGGYDLNSSKINTSTYTVKRPDSSFVSNKISVNSNSSINSSDISSPSSKPTSMHKSILLMTNNQPRPVNVLQTLYSPTKPEESKYQCVPTPSQTVIVKSPKKTISEINSSINESEYFYSPTKTQCEIRNMISSKSEIPQPGNSFVSYITQSNNRVTKSRSKLANESNVKSTRSPSKAHKPFRKSSATSNTHSISVYADSKNTQNYSAIPSGSPVHNHHFDLMQNSSIVSENSSDVSPIPKKTLDNRGPSFTNSILTPKNPPPIREQIVNEKLKSMLADVMAEEEVSEDEKITEKETKPKENLTKSPELTQADRERIPSRLPNLGVSLSLDNFDPPVDSDEVSLSSLQNDENSDSGTFEYYEEEEEDPKSSDPQKILEDGSFSEYKKASDIEDSHQQDGLEENLSEIAKEKVRPSNANIEGLTTDEDEKEEDSVSQISNSDNVEISDIKNPEQDKNDENKSSEEPKELINSSDIAHKIIDEILQDDDSSNANQKSPKNSKGEENLPLIVATEVKDMKEDKSEIVLEENFNVQEQNPKENEEEDRFQFEEDNIESLDPNALKFEEEEMYSDVESSLCNHNPSILDINELDDPNIQAPRMIDADDLIIEEESFPSEKDELNKCQVVDIPVSTSPESAETSEIPPPDSKTDELDDIGKIDEILASLIEEEDLDELFAPKGPSKLTSDILDTEDSKKDDILKDNNQTPTVNEDQKLKLTIQTSNLNQNPSKNETEEENTKDNASDANSDDLFNLADSNSDEDVDSIKIECPSPKVDELLDKGSDEEEEEGSPKHIFIRKSKYSVNDDSDDEEEECYDFINEDELIIENDYFEEEEESDLIIHPTERVDKDLTSEQKSKIVEDYVGKINNSASVVNELIKVADKLILEQLNSL</sequence>
<feature type="region of interest" description="Disordered" evidence="1">
    <location>
        <begin position="71"/>
        <end position="92"/>
    </location>
</feature>
<dbReference type="AlphaFoldDB" id="A2DYP6"/>
<feature type="compositionally biased region" description="Polar residues" evidence="1">
    <location>
        <begin position="381"/>
        <end position="395"/>
    </location>
</feature>
<feature type="compositionally biased region" description="Basic and acidic residues" evidence="1">
    <location>
        <begin position="407"/>
        <end position="437"/>
    </location>
</feature>
<feature type="compositionally biased region" description="Polar residues" evidence="1">
    <location>
        <begin position="754"/>
        <end position="765"/>
    </location>
</feature>
<feature type="compositionally biased region" description="Polar residues" evidence="1">
    <location>
        <begin position="473"/>
        <end position="482"/>
    </location>
</feature>
<evidence type="ECO:0000313" key="3">
    <source>
        <dbReference type="Proteomes" id="UP000001542"/>
    </source>
</evidence>
<evidence type="ECO:0000313" key="2">
    <source>
        <dbReference type="EMBL" id="EAY14436.1"/>
    </source>
</evidence>
<proteinExistence type="predicted"/>
<dbReference type="SMR" id="A2DYP6"/>
<dbReference type="EMBL" id="DS113270">
    <property type="protein sequence ID" value="EAY14436.1"/>
    <property type="molecule type" value="Genomic_DNA"/>
</dbReference>
<feature type="compositionally biased region" description="Polar residues" evidence="1">
    <location>
        <begin position="667"/>
        <end position="676"/>
    </location>
</feature>
<feature type="compositionally biased region" description="Acidic residues" evidence="1">
    <location>
        <begin position="578"/>
        <end position="592"/>
    </location>
</feature>
<feature type="compositionally biased region" description="Polar residues" evidence="1">
    <location>
        <begin position="17"/>
        <end position="31"/>
    </location>
</feature>
<feature type="region of interest" description="Disordered" evidence="1">
    <location>
        <begin position="705"/>
        <end position="846"/>
    </location>
</feature>
<feature type="region of interest" description="Disordered" evidence="1">
    <location>
        <begin position="568"/>
        <end position="594"/>
    </location>
</feature>
<protein>
    <submittedName>
        <fullName evidence="2">Uncharacterized protein</fullName>
    </submittedName>
</protein>
<evidence type="ECO:0000256" key="1">
    <source>
        <dbReference type="SAM" id="MobiDB-lite"/>
    </source>
</evidence>
<organism evidence="2 3">
    <name type="scientific">Trichomonas vaginalis (strain ATCC PRA-98 / G3)</name>
    <dbReference type="NCBI Taxonomy" id="412133"/>
    <lineage>
        <taxon>Eukaryota</taxon>
        <taxon>Metamonada</taxon>
        <taxon>Parabasalia</taxon>
        <taxon>Trichomonadida</taxon>
        <taxon>Trichomonadidae</taxon>
        <taxon>Trichomonas</taxon>
    </lineage>
</organism>
<dbReference type="KEGG" id="tva:75678279"/>
<feature type="region of interest" description="Disordered" evidence="1">
    <location>
        <begin position="320"/>
        <end position="546"/>
    </location>
</feature>
<feature type="region of interest" description="Disordered" evidence="1">
    <location>
        <begin position="191"/>
        <end position="230"/>
    </location>
</feature>
<dbReference type="RefSeq" id="XP_001326659.1">
    <property type="nucleotide sequence ID" value="XM_001326624.1"/>
</dbReference>
<feature type="compositionally biased region" description="Low complexity" evidence="1">
    <location>
        <begin position="1"/>
        <end position="16"/>
    </location>
</feature>
<reference evidence="2" key="2">
    <citation type="journal article" date="2007" name="Science">
        <title>Draft genome sequence of the sexually transmitted pathogen Trichomonas vaginalis.</title>
        <authorList>
            <person name="Carlton J.M."/>
            <person name="Hirt R.P."/>
            <person name="Silva J.C."/>
            <person name="Delcher A.L."/>
            <person name="Schatz M."/>
            <person name="Zhao Q."/>
            <person name="Wortman J.R."/>
            <person name="Bidwell S.L."/>
            <person name="Alsmark U.C.M."/>
            <person name="Besteiro S."/>
            <person name="Sicheritz-Ponten T."/>
            <person name="Noel C.J."/>
            <person name="Dacks J.B."/>
            <person name="Foster P.G."/>
            <person name="Simillion C."/>
            <person name="Van de Peer Y."/>
            <person name="Miranda-Saavedra D."/>
            <person name="Barton G.J."/>
            <person name="Westrop G.D."/>
            <person name="Mueller S."/>
            <person name="Dessi D."/>
            <person name="Fiori P.L."/>
            <person name="Ren Q."/>
            <person name="Paulsen I."/>
            <person name="Zhang H."/>
            <person name="Bastida-Corcuera F.D."/>
            <person name="Simoes-Barbosa A."/>
            <person name="Brown M.T."/>
            <person name="Hayes R.D."/>
            <person name="Mukherjee M."/>
            <person name="Okumura C.Y."/>
            <person name="Schneider R."/>
            <person name="Smith A.J."/>
            <person name="Vanacova S."/>
            <person name="Villalvazo M."/>
            <person name="Haas B.J."/>
            <person name="Pertea M."/>
            <person name="Feldblyum T.V."/>
            <person name="Utterback T.R."/>
            <person name="Shu C.L."/>
            <person name="Osoegawa K."/>
            <person name="de Jong P.J."/>
            <person name="Hrdy I."/>
            <person name="Horvathova L."/>
            <person name="Zubacova Z."/>
            <person name="Dolezal P."/>
            <person name="Malik S.B."/>
            <person name="Logsdon J.M. Jr."/>
            <person name="Henze K."/>
            <person name="Gupta A."/>
            <person name="Wang C.C."/>
            <person name="Dunne R.L."/>
            <person name="Upcroft J.A."/>
            <person name="Upcroft P."/>
            <person name="White O."/>
            <person name="Salzberg S.L."/>
            <person name="Tang P."/>
            <person name="Chiu C.-H."/>
            <person name="Lee Y.-S."/>
            <person name="Embley T.M."/>
            <person name="Coombs G.H."/>
            <person name="Mottram J.C."/>
            <person name="Tachezy J."/>
            <person name="Fraser-Liggett C.M."/>
            <person name="Johnson P.J."/>
        </authorList>
    </citation>
    <scope>NUCLEOTIDE SEQUENCE [LARGE SCALE GENOMIC DNA]</scope>
    <source>
        <strain evidence="2">G3</strain>
    </source>
</reference>
<dbReference type="InParanoid" id="A2DYP6"/>
<accession>A2DYP6</accession>
<feature type="region of interest" description="Disordered" evidence="1">
    <location>
        <begin position="666"/>
        <end position="690"/>
    </location>
</feature>
<gene>
    <name evidence="2" type="ORF">TVAG_426290</name>
</gene>
<feature type="compositionally biased region" description="Low complexity" evidence="1">
    <location>
        <begin position="71"/>
        <end position="91"/>
    </location>
</feature>
<feature type="compositionally biased region" description="Acidic residues" evidence="1">
    <location>
        <begin position="462"/>
        <end position="472"/>
    </location>
</feature>
<feature type="region of interest" description="Disordered" evidence="1">
    <location>
        <begin position="1"/>
        <end position="31"/>
    </location>
</feature>
<name>A2DYP6_TRIV3</name>
<dbReference type="VEuPathDB" id="TrichDB:TVAGG3_0908820"/>
<dbReference type="STRING" id="5722.A2DYP6"/>
<reference evidence="2" key="1">
    <citation type="submission" date="2006-10" db="EMBL/GenBank/DDBJ databases">
        <authorList>
            <person name="Amadeo P."/>
            <person name="Zhao Q."/>
            <person name="Wortman J."/>
            <person name="Fraser-Liggett C."/>
            <person name="Carlton J."/>
        </authorList>
    </citation>
    <scope>NUCLEOTIDE SEQUENCE</scope>
    <source>
        <strain evidence="2">G3</strain>
    </source>
</reference>
<feature type="compositionally biased region" description="Basic and acidic residues" evidence="1">
    <location>
        <begin position="485"/>
        <end position="506"/>
    </location>
</feature>
<dbReference type="VEuPathDB" id="TrichDB:TVAG_426290"/>
<feature type="compositionally biased region" description="Polar residues" evidence="1">
    <location>
        <begin position="528"/>
        <end position="537"/>
    </location>
</feature>
<feature type="region of interest" description="Disordered" evidence="1">
    <location>
        <begin position="270"/>
        <end position="303"/>
    </location>
</feature>